<feature type="non-terminal residue" evidence="1">
    <location>
        <position position="76"/>
    </location>
</feature>
<name>A0A8H5ZUH6_PETAA</name>
<gene>
    <name evidence="1" type="ORF">ETB97_009335</name>
</gene>
<sequence>GAVPKPRWWSELLELNLIFKGLPGPAPGTWPANKISPLVDRRANLAEGHPDRSDPLPREVPRVLDTCVPGFGPGTV</sequence>
<proteinExistence type="predicted"/>
<organism evidence="1 2">
    <name type="scientific">Petromyces alliaceus</name>
    <name type="common">Aspergillus alliaceus</name>
    <dbReference type="NCBI Taxonomy" id="209559"/>
    <lineage>
        <taxon>Eukaryota</taxon>
        <taxon>Fungi</taxon>
        <taxon>Dikarya</taxon>
        <taxon>Ascomycota</taxon>
        <taxon>Pezizomycotina</taxon>
        <taxon>Eurotiomycetes</taxon>
        <taxon>Eurotiomycetidae</taxon>
        <taxon>Eurotiales</taxon>
        <taxon>Aspergillaceae</taxon>
        <taxon>Aspergillus</taxon>
        <taxon>Aspergillus subgen. Circumdati</taxon>
    </lineage>
</organism>
<keyword evidence="2" id="KW-1185">Reference proteome</keyword>
<reference evidence="1 2" key="1">
    <citation type="submission" date="2019-04" db="EMBL/GenBank/DDBJ databases">
        <title>Aspergillus burnettii sp. nov., novel species from soil in southeast Queensland.</title>
        <authorList>
            <person name="Gilchrist C.L.M."/>
            <person name="Pitt J.I."/>
            <person name="Lange L."/>
            <person name="Lacey H.J."/>
            <person name="Vuong D."/>
            <person name="Midgley D.J."/>
            <person name="Greenfield P."/>
            <person name="Bradbury M."/>
            <person name="Lacey E."/>
            <person name="Busk P.K."/>
            <person name="Pilgaard B."/>
            <person name="Chooi Y.H."/>
            <person name="Piggott A.M."/>
        </authorList>
    </citation>
    <scope>NUCLEOTIDE SEQUENCE [LARGE SCALE GENOMIC DNA]</scope>
    <source>
        <strain evidence="1 2">FRR 5400</strain>
    </source>
</reference>
<accession>A0A8H5ZUH6</accession>
<dbReference type="EMBL" id="SPNV01000443">
    <property type="protein sequence ID" value="KAF5855385.1"/>
    <property type="molecule type" value="Genomic_DNA"/>
</dbReference>
<dbReference type="AlphaFoldDB" id="A0A8H5ZUH6"/>
<feature type="non-terminal residue" evidence="1">
    <location>
        <position position="1"/>
    </location>
</feature>
<evidence type="ECO:0000313" key="2">
    <source>
        <dbReference type="Proteomes" id="UP000541154"/>
    </source>
</evidence>
<protein>
    <submittedName>
        <fullName evidence="1">Uncharacterized protein</fullName>
    </submittedName>
</protein>
<evidence type="ECO:0000313" key="1">
    <source>
        <dbReference type="EMBL" id="KAF5855385.1"/>
    </source>
</evidence>
<comment type="caution">
    <text evidence="1">The sequence shown here is derived from an EMBL/GenBank/DDBJ whole genome shotgun (WGS) entry which is preliminary data.</text>
</comment>
<dbReference type="Proteomes" id="UP000541154">
    <property type="component" value="Unassembled WGS sequence"/>
</dbReference>